<dbReference type="EMBL" id="BMEM01000003">
    <property type="protein sequence ID" value="GGF52836.1"/>
    <property type="molecule type" value="Genomic_DNA"/>
</dbReference>
<evidence type="ECO:0000313" key="3">
    <source>
        <dbReference type="Proteomes" id="UP000605670"/>
    </source>
</evidence>
<organism evidence="2 3">
    <name type="scientific">Ornithinimicrobium tianjinense</name>
    <dbReference type="NCBI Taxonomy" id="1195761"/>
    <lineage>
        <taxon>Bacteria</taxon>
        <taxon>Bacillati</taxon>
        <taxon>Actinomycetota</taxon>
        <taxon>Actinomycetes</taxon>
        <taxon>Micrococcales</taxon>
        <taxon>Ornithinimicrobiaceae</taxon>
        <taxon>Ornithinimicrobium</taxon>
    </lineage>
</organism>
<sequence>MAEPVATRAGVTRDTARNQILLDHPDALAVTALRTRSLHAREVLVEAAWPGHSAEEVDAWAQEVCRAGAPGRAALPDGADAFHLGQLARVLALQTPDPADVARGRAILEALARAGRLDDLHPQAVLVLLHLRCLEGDGAGCAELLDHPSVPADVAAAVRADLARPDGGAAWLALVDAALHSEALAPLRLDPTLGGTAFDRLTTDPLPRADHDGDPLVTVAVSAYRPGPPLLTAVRSLLAQTWQHLEILVVDDASGPEAEAWLQRAEALDPRVRVIRQRTNGGTYRARNTALAQARGTYFTTLDSDDWLHPQSVATLVAQLEDDPTLLAARGLGARVDEGLGLVRLGYRHRAVAAPTLLFRVARVLGRVGFLDPTRKGADTEYARRIEAAFGAGSVVTVDECLLLLRSGQTLSSDEFSRMWRHGARHQYKGLYTPWHEEIAAGATPYLDPEGPRAFPEPRRWRKAHDPGPPPPAHLDLVLGGDWRRYGGPQRSMIEELRAAREAGLRVGILHLEALRFATTKDLPLCAPVVDLVRRGEVEWVQLDDDVEVDVLMVRYPLVLQHPPSVPSGRALRPRHLLVMANQAPLEPDGTDQRYVVADVTARARELFGTEPVWVPQGPVLRQVLLQQDPGLALTPWDNPGLIDVDEWHVRDDRPPGAGGAPVVVGRYSRDHPLKFPPTHADLLAAYDIGPGYVVRLMGARATWKRLCREAGLREDTRPPREWEMLRVGSVDPRELLAGLDVFLYQDHPGRHEAFGRVLLEAAASGVLVVAHPKHRPVFGDVLDYALPEESRAVIESYVRDPARYAARVAQVQDLVRERYGHASFVARLRQLGVSDGAGGAAAGR</sequence>
<dbReference type="Proteomes" id="UP000605670">
    <property type="component" value="Unassembled WGS sequence"/>
</dbReference>
<reference evidence="2" key="1">
    <citation type="journal article" date="2014" name="Int. J. Syst. Evol. Microbiol.">
        <title>Complete genome sequence of Corynebacterium casei LMG S-19264T (=DSM 44701T), isolated from a smear-ripened cheese.</title>
        <authorList>
            <consortium name="US DOE Joint Genome Institute (JGI-PGF)"/>
            <person name="Walter F."/>
            <person name="Albersmeier A."/>
            <person name="Kalinowski J."/>
            <person name="Ruckert C."/>
        </authorList>
    </citation>
    <scope>NUCLEOTIDE SEQUENCE</scope>
    <source>
        <strain evidence="2">CGMCC 1.12160</strain>
    </source>
</reference>
<protein>
    <recommendedName>
        <fullName evidence="1">Glycosyltransferase 2-like domain-containing protein</fullName>
    </recommendedName>
</protein>
<accession>A0A917F4X7</accession>
<dbReference type="AlphaFoldDB" id="A0A917F4X7"/>
<proteinExistence type="predicted"/>
<dbReference type="InterPro" id="IPR029044">
    <property type="entry name" value="Nucleotide-diphossugar_trans"/>
</dbReference>
<dbReference type="Gene3D" id="3.90.550.10">
    <property type="entry name" value="Spore Coat Polysaccharide Biosynthesis Protein SpsA, Chain A"/>
    <property type="match status" value="1"/>
</dbReference>
<reference evidence="2" key="2">
    <citation type="submission" date="2020-09" db="EMBL/GenBank/DDBJ databases">
        <authorList>
            <person name="Sun Q."/>
            <person name="Zhou Y."/>
        </authorList>
    </citation>
    <scope>NUCLEOTIDE SEQUENCE</scope>
    <source>
        <strain evidence="2">CGMCC 1.12160</strain>
    </source>
</reference>
<evidence type="ECO:0000259" key="1">
    <source>
        <dbReference type="Pfam" id="PF00535"/>
    </source>
</evidence>
<dbReference type="Pfam" id="PF00535">
    <property type="entry name" value="Glycos_transf_2"/>
    <property type="match status" value="1"/>
</dbReference>
<dbReference type="RefSeq" id="WP_188430508.1">
    <property type="nucleotide sequence ID" value="NZ_BAABKH010000003.1"/>
</dbReference>
<dbReference type="SUPFAM" id="SSF53756">
    <property type="entry name" value="UDP-Glycosyltransferase/glycogen phosphorylase"/>
    <property type="match status" value="1"/>
</dbReference>
<gene>
    <name evidence="2" type="ORF">GCM10011366_20810</name>
</gene>
<dbReference type="InterPro" id="IPR001173">
    <property type="entry name" value="Glyco_trans_2-like"/>
</dbReference>
<dbReference type="PANTHER" id="PTHR43685:SF2">
    <property type="entry name" value="GLYCOSYLTRANSFERASE 2-LIKE DOMAIN-CONTAINING PROTEIN"/>
    <property type="match status" value="1"/>
</dbReference>
<evidence type="ECO:0000313" key="2">
    <source>
        <dbReference type="EMBL" id="GGF52836.1"/>
    </source>
</evidence>
<keyword evidence="3" id="KW-1185">Reference proteome</keyword>
<dbReference type="SUPFAM" id="SSF53448">
    <property type="entry name" value="Nucleotide-diphospho-sugar transferases"/>
    <property type="match status" value="1"/>
</dbReference>
<comment type="caution">
    <text evidence="2">The sequence shown here is derived from an EMBL/GenBank/DDBJ whole genome shotgun (WGS) entry which is preliminary data.</text>
</comment>
<dbReference type="CDD" id="cd00761">
    <property type="entry name" value="Glyco_tranf_GTA_type"/>
    <property type="match status" value="1"/>
</dbReference>
<name>A0A917F4X7_9MICO</name>
<dbReference type="Gene3D" id="3.40.50.2000">
    <property type="entry name" value="Glycogen Phosphorylase B"/>
    <property type="match status" value="1"/>
</dbReference>
<dbReference type="InterPro" id="IPR050834">
    <property type="entry name" value="Glycosyltransf_2"/>
</dbReference>
<dbReference type="PANTHER" id="PTHR43685">
    <property type="entry name" value="GLYCOSYLTRANSFERASE"/>
    <property type="match status" value="1"/>
</dbReference>
<feature type="domain" description="Glycosyltransferase 2-like" evidence="1">
    <location>
        <begin position="218"/>
        <end position="326"/>
    </location>
</feature>